<evidence type="ECO:0000313" key="2">
    <source>
        <dbReference type="Proteomes" id="UP001056120"/>
    </source>
</evidence>
<dbReference type="EMBL" id="CM042031">
    <property type="protein sequence ID" value="KAI3783829.1"/>
    <property type="molecule type" value="Genomic_DNA"/>
</dbReference>
<name>A0ACB9GK70_9ASTR</name>
<reference evidence="2" key="1">
    <citation type="journal article" date="2022" name="Mol. Ecol. Resour.">
        <title>The genomes of chicory, endive, great burdock and yacon provide insights into Asteraceae palaeo-polyploidization history and plant inulin production.</title>
        <authorList>
            <person name="Fan W."/>
            <person name="Wang S."/>
            <person name="Wang H."/>
            <person name="Wang A."/>
            <person name="Jiang F."/>
            <person name="Liu H."/>
            <person name="Zhao H."/>
            <person name="Xu D."/>
            <person name="Zhang Y."/>
        </authorList>
    </citation>
    <scope>NUCLEOTIDE SEQUENCE [LARGE SCALE GENOMIC DNA]</scope>
    <source>
        <strain evidence="2">cv. Yunnan</strain>
    </source>
</reference>
<comment type="caution">
    <text evidence="1">The sequence shown here is derived from an EMBL/GenBank/DDBJ whole genome shotgun (WGS) entry which is preliminary data.</text>
</comment>
<proteinExistence type="predicted"/>
<gene>
    <name evidence="1" type="ORF">L1987_42917</name>
</gene>
<sequence length="108" mass="11686">MPSPHESSTLDLIRQHLLIDDASFLQTYPLIPQNSPTDSSSSSLSVTESVISFESVESNRNSLKERKPCINISIPFPPPVAVAPVKVEEVPPLSPYPNMKIAAGCIVS</sequence>
<dbReference type="Proteomes" id="UP001056120">
    <property type="component" value="Linkage Group LG14"/>
</dbReference>
<reference evidence="1 2" key="2">
    <citation type="journal article" date="2022" name="Mol. Ecol. Resour.">
        <title>The genomes of chicory, endive, great burdock and yacon provide insights into Asteraceae paleo-polyploidization history and plant inulin production.</title>
        <authorList>
            <person name="Fan W."/>
            <person name="Wang S."/>
            <person name="Wang H."/>
            <person name="Wang A."/>
            <person name="Jiang F."/>
            <person name="Liu H."/>
            <person name="Zhao H."/>
            <person name="Xu D."/>
            <person name="Zhang Y."/>
        </authorList>
    </citation>
    <scope>NUCLEOTIDE SEQUENCE [LARGE SCALE GENOMIC DNA]</scope>
    <source>
        <strain evidence="2">cv. Yunnan</strain>
        <tissue evidence="1">Leaves</tissue>
    </source>
</reference>
<organism evidence="1 2">
    <name type="scientific">Smallanthus sonchifolius</name>
    <dbReference type="NCBI Taxonomy" id="185202"/>
    <lineage>
        <taxon>Eukaryota</taxon>
        <taxon>Viridiplantae</taxon>
        <taxon>Streptophyta</taxon>
        <taxon>Embryophyta</taxon>
        <taxon>Tracheophyta</taxon>
        <taxon>Spermatophyta</taxon>
        <taxon>Magnoliopsida</taxon>
        <taxon>eudicotyledons</taxon>
        <taxon>Gunneridae</taxon>
        <taxon>Pentapetalae</taxon>
        <taxon>asterids</taxon>
        <taxon>campanulids</taxon>
        <taxon>Asterales</taxon>
        <taxon>Asteraceae</taxon>
        <taxon>Asteroideae</taxon>
        <taxon>Heliantheae alliance</taxon>
        <taxon>Millerieae</taxon>
        <taxon>Smallanthus</taxon>
    </lineage>
</organism>
<keyword evidence="2" id="KW-1185">Reference proteome</keyword>
<evidence type="ECO:0000313" key="1">
    <source>
        <dbReference type="EMBL" id="KAI3783829.1"/>
    </source>
</evidence>
<accession>A0ACB9GK70</accession>
<protein>
    <submittedName>
        <fullName evidence="1">Uncharacterized protein</fullName>
    </submittedName>
</protein>